<name>F0XXS2_AURAN</name>
<reference evidence="8 9" key="1">
    <citation type="journal article" date="2011" name="Proc. Natl. Acad. Sci. U.S.A.">
        <title>Niche of harmful alga Aureococcus anophagefferens revealed through ecogenomics.</title>
        <authorList>
            <person name="Gobler C.J."/>
            <person name="Berry D.L."/>
            <person name="Dyhrman S.T."/>
            <person name="Wilhelm S.W."/>
            <person name="Salamov A."/>
            <person name="Lobanov A.V."/>
            <person name="Zhang Y."/>
            <person name="Collier J.L."/>
            <person name="Wurch L.L."/>
            <person name="Kustka A.B."/>
            <person name="Dill B.D."/>
            <person name="Shah M."/>
            <person name="VerBerkmoes N.C."/>
            <person name="Kuo A."/>
            <person name="Terry A."/>
            <person name="Pangilinan J."/>
            <person name="Lindquist E.A."/>
            <person name="Lucas S."/>
            <person name="Paulsen I.T."/>
            <person name="Hattenrath-Lehmann T.K."/>
            <person name="Talmage S.C."/>
            <person name="Walker E.A."/>
            <person name="Koch F."/>
            <person name="Burson A.M."/>
            <person name="Marcoval M.A."/>
            <person name="Tang Y.Z."/>
            <person name="Lecleir G.R."/>
            <person name="Coyne K.J."/>
            <person name="Berg G.M."/>
            <person name="Bertrand E.M."/>
            <person name="Saito M.A."/>
            <person name="Gladyshev V.N."/>
            <person name="Grigoriev I.V."/>
        </authorList>
    </citation>
    <scope>NUCLEOTIDE SEQUENCE [LARGE SCALE GENOMIC DNA]</scope>
    <source>
        <strain evidence="9">CCMP 1984</strain>
    </source>
</reference>
<keyword evidence="5" id="KW-0460">Magnesium</keyword>
<dbReference type="AlphaFoldDB" id="F0XXS2"/>
<dbReference type="PANTHER" id="PTHR46404">
    <property type="entry name" value="DNA POLYMERASE IOTA"/>
    <property type="match status" value="1"/>
</dbReference>
<accession>F0XXS2</accession>
<dbReference type="InParanoid" id="F0XXS2"/>
<proteinExistence type="predicted"/>
<evidence type="ECO:0000313" key="8">
    <source>
        <dbReference type="EMBL" id="EGB11993.1"/>
    </source>
</evidence>
<keyword evidence="9" id="KW-1185">Reference proteome</keyword>
<evidence type="ECO:0000256" key="4">
    <source>
        <dbReference type="ARBA" id="ARBA00022763"/>
    </source>
</evidence>
<dbReference type="GO" id="GO:0046872">
    <property type="term" value="F:metal ion binding"/>
    <property type="evidence" value="ECO:0007669"/>
    <property type="project" value="UniProtKB-KW"/>
</dbReference>
<evidence type="ECO:0000256" key="2">
    <source>
        <dbReference type="ARBA" id="ARBA00022695"/>
    </source>
</evidence>
<protein>
    <recommendedName>
        <fullName evidence="7">UmuC domain-containing protein</fullName>
    </recommendedName>
</protein>
<keyword evidence="6" id="KW-0234">DNA repair</keyword>
<evidence type="ECO:0000256" key="5">
    <source>
        <dbReference type="ARBA" id="ARBA00022842"/>
    </source>
</evidence>
<dbReference type="OrthoDB" id="447129at2759"/>
<dbReference type="Pfam" id="PF00817">
    <property type="entry name" value="IMS"/>
    <property type="match status" value="1"/>
</dbReference>
<dbReference type="PROSITE" id="PS50173">
    <property type="entry name" value="UMUC"/>
    <property type="match status" value="1"/>
</dbReference>
<evidence type="ECO:0000313" key="9">
    <source>
        <dbReference type="Proteomes" id="UP000002729"/>
    </source>
</evidence>
<evidence type="ECO:0000259" key="7">
    <source>
        <dbReference type="PROSITE" id="PS50173"/>
    </source>
</evidence>
<dbReference type="InterPro" id="IPR043502">
    <property type="entry name" value="DNA/RNA_pol_sf"/>
</dbReference>
<dbReference type="RefSeq" id="XP_009033096.1">
    <property type="nucleotide sequence ID" value="XM_009034848.1"/>
</dbReference>
<dbReference type="Proteomes" id="UP000002729">
    <property type="component" value="Unassembled WGS sequence"/>
</dbReference>
<evidence type="ECO:0000256" key="3">
    <source>
        <dbReference type="ARBA" id="ARBA00022723"/>
    </source>
</evidence>
<dbReference type="GeneID" id="20218363"/>
<dbReference type="SUPFAM" id="SSF56672">
    <property type="entry name" value="DNA/RNA polymerases"/>
    <property type="match status" value="1"/>
</dbReference>
<evidence type="ECO:0000256" key="1">
    <source>
        <dbReference type="ARBA" id="ARBA00022679"/>
    </source>
</evidence>
<dbReference type="KEGG" id="aaf:AURANDRAFT_14167"/>
<dbReference type="GO" id="GO:0006281">
    <property type="term" value="P:DNA repair"/>
    <property type="evidence" value="ECO:0007669"/>
    <property type="project" value="UniProtKB-KW"/>
</dbReference>
<dbReference type="eggNOG" id="KOG2095">
    <property type="taxonomic scope" value="Eukaryota"/>
</dbReference>
<dbReference type="Gene3D" id="3.30.70.270">
    <property type="match status" value="1"/>
</dbReference>
<evidence type="ECO:0000256" key="6">
    <source>
        <dbReference type="ARBA" id="ARBA00023204"/>
    </source>
</evidence>
<gene>
    <name evidence="8" type="ORF">AURANDRAFT_14167</name>
</gene>
<dbReference type="GO" id="GO:0019985">
    <property type="term" value="P:translesion synthesis"/>
    <property type="evidence" value="ECO:0007669"/>
    <property type="project" value="TreeGrafter"/>
</dbReference>
<sequence>RIVIALDCDCFYAQCEVLRTPALRGKPVGVRQKMLVITSSYEARAFGIKKGDSLAEVRRKCPEITICDGEDLTFYTETSNRWRAFVEAHCKGCAVERLGLDELFVDATAIVDKRLREGAAAPHTSPACHAAGEAGPEPARYAAAAAFCEDLRARTRDALGLETSGGVSSNKLLAKLAT</sequence>
<dbReference type="PANTHER" id="PTHR46404:SF1">
    <property type="entry name" value="DNA POLYMERASE IOTA"/>
    <property type="match status" value="1"/>
</dbReference>
<feature type="non-terminal residue" evidence="8">
    <location>
        <position position="178"/>
    </location>
</feature>
<organism evidence="9">
    <name type="scientific">Aureococcus anophagefferens</name>
    <name type="common">Harmful bloom alga</name>
    <dbReference type="NCBI Taxonomy" id="44056"/>
    <lineage>
        <taxon>Eukaryota</taxon>
        <taxon>Sar</taxon>
        <taxon>Stramenopiles</taxon>
        <taxon>Ochrophyta</taxon>
        <taxon>Pelagophyceae</taxon>
        <taxon>Pelagomonadales</taxon>
        <taxon>Pelagomonadaceae</taxon>
        <taxon>Aureococcus</taxon>
    </lineage>
</organism>
<keyword evidence="2" id="KW-0548">Nucleotidyltransferase</keyword>
<keyword evidence="4" id="KW-0227">DNA damage</keyword>
<dbReference type="GO" id="GO:0003887">
    <property type="term" value="F:DNA-directed DNA polymerase activity"/>
    <property type="evidence" value="ECO:0007669"/>
    <property type="project" value="TreeGrafter"/>
</dbReference>
<feature type="non-terminal residue" evidence="8">
    <location>
        <position position="1"/>
    </location>
</feature>
<dbReference type="FunFam" id="3.40.1170.60:FF:000003">
    <property type="entry name" value="DNA polymerase eta"/>
    <property type="match status" value="1"/>
</dbReference>
<feature type="domain" description="UmuC" evidence="7">
    <location>
        <begin position="3"/>
        <end position="178"/>
    </location>
</feature>
<dbReference type="InterPro" id="IPR001126">
    <property type="entry name" value="UmuC"/>
</dbReference>
<keyword evidence="3" id="KW-0479">Metal-binding</keyword>
<dbReference type="InterPro" id="IPR043128">
    <property type="entry name" value="Rev_trsase/Diguanyl_cyclase"/>
</dbReference>
<keyword evidence="1" id="KW-0808">Transferase</keyword>
<dbReference type="EMBL" id="GL833121">
    <property type="protein sequence ID" value="EGB11993.1"/>
    <property type="molecule type" value="Genomic_DNA"/>
</dbReference>
<dbReference type="Gene3D" id="3.40.1170.60">
    <property type="match status" value="1"/>
</dbReference>